<dbReference type="STRING" id="443152.MDG893_15035"/>
<comment type="similarity">
    <text evidence="1">Belongs to the LysR transcriptional regulatory family.</text>
</comment>
<keyword evidence="7" id="KW-1185">Reference proteome</keyword>
<evidence type="ECO:0000313" key="7">
    <source>
        <dbReference type="Proteomes" id="UP000005856"/>
    </source>
</evidence>
<dbReference type="eggNOG" id="COG0583">
    <property type="taxonomic scope" value="Bacteria"/>
</dbReference>
<proteinExistence type="inferred from homology"/>
<keyword evidence="3" id="KW-0238">DNA-binding</keyword>
<dbReference type="Gene3D" id="1.10.10.10">
    <property type="entry name" value="Winged helix-like DNA-binding domain superfamily/Winged helix DNA-binding domain"/>
    <property type="match status" value="1"/>
</dbReference>
<dbReference type="Gene3D" id="3.40.190.290">
    <property type="match status" value="1"/>
</dbReference>
<dbReference type="PANTHER" id="PTHR30126:SF39">
    <property type="entry name" value="HTH-TYPE TRANSCRIPTIONAL REGULATOR CYSL"/>
    <property type="match status" value="1"/>
</dbReference>
<dbReference type="InterPro" id="IPR036388">
    <property type="entry name" value="WH-like_DNA-bd_sf"/>
</dbReference>
<evidence type="ECO:0000256" key="2">
    <source>
        <dbReference type="ARBA" id="ARBA00023015"/>
    </source>
</evidence>
<evidence type="ECO:0000313" key="6">
    <source>
        <dbReference type="EMBL" id="EDM47915.1"/>
    </source>
</evidence>
<accession>A6F002</accession>
<dbReference type="GO" id="GO:0003700">
    <property type="term" value="F:DNA-binding transcription factor activity"/>
    <property type="evidence" value="ECO:0007669"/>
    <property type="project" value="InterPro"/>
</dbReference>
<dbReference type="SUPFAM" id="SSF46785">
    <property type="entry name" value="Winged helix' DNA-binding domain"/>
    <property type="match status" value="1"/>
</dbReference>
<dbReference type="PRINTS" id="PR00039">
    <property type="entry name" value="HTHLYSR"/>
</dbReference>
<dbReference type="AlphaFoldDB" id="A6F002"/>
<dbReference type="InterPro" id="IPR000847">
    <property type="entry name" value="LysR_HTH_N"/>
</dbReference>
<dbReference type="OrthoDB" id="9785745at2"/>
<dbReference type="InterPro" id="IPR005119">
    <property type="entry name" value="LysR_subst-bd"/>
</dbReference>
<dbReference type="FunFam" id="1.10.10.10:FF:000001">
    <property type="entry name" value="LysR family transcriptional regulator"/>
    <property type="match status" value="1"/>
</dbReference>
<evidence type="ECO:0000256" key="1">
    <source>
        <dbReference type="ARBA" id="ARBA00009437"/>
    </source>
</evidence>
<evidence type="ECO:0000256" key="3">
    <source>
        <dbReference type="ARBA" id="ARBA00023125"/>
    </source>
</evidence>
<keyword evidence="4" id="KW-0804">Transcription</keyword>
<dbReference type="Proteomes" id="UP000005856">
    <property type="component" value="Unassembled WGS sequence"/>
</dbReference>
<gene>
    <name evidence="6" type="ORF">MDG893_15035</name>
</gene>
<evidence type="ECO:0000259" key="5">
    <source>
        <dbReference type="PROSITE" id="PS50931"/>
    </source>
</evidence>
<name>A6F002_9GAMM</name>
<dbReference type="Pfam" id="PF00126">
    <property type="entry name" value="HTH_1"/>
    <property type="match status" value="1"/>
</dbReference>
<dbReference type="PANTHER" id="PTHR30126">
    <property type="entry name" value="HTH-TYPE TRANSCRIPTIONAL REGULATOR"/>
    <property type="match status" value="1"/>
</dbReference>
<dbReference type="PROSITE" id="PS50931">
    <property type="entry name" value="HTH_LYSR"/>
    <property type="match status" value="1"/>
</dbReference>
<keyword evidence="2" id="KW-0805">Transcription regulation</keyword>
<organism evidence="6 7">
    <name type="scientific">Marinobacter algicola DG893</name>
    <dbReference type="NCBI Taxonomy" id="443152"/>
    <lineage>
        <taxon>Bacteria</taxon>
        <taxon>Pseudomonadati</taxon>
        <taxon>Pseudomonadota</taxon>
        <taxon>Gammaproteobacteria</taxon>
        <taxon>Pseudomonadales</taxon>
        <taxon>Marinobacteraceae</taxon>
        <taxon>Marinobacter</taxon>
    </lineage>
</organism>
<comment type="caution">
    <text evidence="6">The sequence shown here is derived from an EMBL/GenBank/DDBJ whole genome shotgun (WGS) entry which is preliminary data.</text>
</comment>
<evidence type="ECO:0000256" key="4">
    <source>
        <dbReference type="ARBA" id="ARBA00023163"/>
    </source>
</evidence>
<dbReference type="InterPro" id="IPR036390">
    <property type="entry name" value="WH_DNA-bd_sf"/>
</dbReference>
<reference evidence="6 7" key="1">
    <citation type="submission" date="2007-06" db="EMBL/GenBank/DDBJ databases">
        <authorList>
            <person name="Green D."/>
            <person name="Ferriera S."/>
            <person name="Johnson J."/>
            <person name="Kravitz S."/>
            <person name="Beeson K."/>
            <person name="Sutton G."/>
            <person name="Rogers Y.-H."/>
            <person name="Friedman R."/>
            <person name="Frazier M."/>
            <person name="Venter J.C."/>
        </authorList>
    </citation>
    <scope>NUCLEOTIDE SEQUENCE [LARGE SCALE GENOMIC DNA]</scope>
    <source>
        <strain evidence="6 7">DG893</strain>
    </source>
</reference>
<dbReference type="EMBL" id="ABCP01000011">
    <property type="protein sequence ID" value="EDM47915.1"/>
    <property type="molecule type" value="Genomic_DNA"/>
</dbReference>
<sequence>MNLHLLRTFASVAEQRSFSRAAEAIHISQPAVSRAVRELEEQLGMALLERRGGQVRLTEAGAELYQHARAIFALEQSAMADLRGRQGLERGSLTIGASRTIGTYFLPPVIAEFLRQFPAIDVRIISENTELIQRRLLAYELDIAFIEGSVEDSRVEEVFWHEDELVILAHSDHPLLNRKSLKASDLDAERWVLREQGSGTRSVTLALLKQAGVKVDRTIEVGGNGALVQSVAAGLGLAMVSSVAAREHLSVGKVNVLNFPDRFKRPLHRIRLRNKPESPAAQALVAVADRVASTFLPGY</sequence>
<dbReference type="RefSeq" id="WP_007153598.1">
    <property type="nucleotide sequence ID" value="NZ_ABCP01000011.1"/>
</dbReference>
<feature type="domain" description="HTH lysR-type" evidence="5">
    <location>
        <begin position="1"/>
        <end position="58"/>
    </location>
</feature>
<dbReference type="GO" id="GO:0000976">
    <property type="term" value="F:transcription cis-regulatory region binding"/>
    <property type="evidence" value="ECO:0007669"/>
    <property type="project" value="TreeGrafter"/>
</dbReference>
<dbReference type="Pfam" id="PF03466">
    <property type="entry name" value="LysR_substrate"/>
    <property type="match status" value="1"/>
</dbReference>
<dbReference type="SUPFAM" id="SSF53850">
    <property type="entry name" value="Periplasmic binding protein-like II"/>
    <property type="match status" value="1"/>
</dbReference>
<protein>
    <submittedName>
        <fullName evidence="6">Transcriptional regulator, LysR family protein</fullName>
    </submittedName>
</protein>